<dbReference type="Proteomes" id="UP000516439">
    <property type="component" value="Chromosome"/>
</dbReference>
<gene>
    <name evidence="1" type="ORF">H9N25_13075</name>
</gene>
<keyword evidence="2" id="KW-1185">Reference proteome</keyword>
<reference evidence="1 2" key="1">
    <citation type="submission" date="2020-09" db="EMBL/GenBank/DDBJ databases">
        <title>Pedobacter sp. SW-16 isolated from soil near Yeocheon.</title>
        <authorList>
            <person name="Im H.S."/>
            <person name="Joung Y."/>
            <person name="Lee S.-S."/>
        </authorList>
    </citation>
    <scope>NUCLEOTIDE SEQUENCE [LARGE SCALE GENOMIC DNA]</scope>
    <source>
        <strain evidence="1 2">SW-16</strain>
    </source>
</reference>
<dbReference type="EMBL" id="CP061171">
    <property type="protein sequence ID" value="QNR82920.1"/>
    <property type="molecule type" value="Genomic_DNA"/>
</dbReference>
<accession>A0ABX6TI41</accession>
<organism evidence="1 2">
    <name type="scientific">Pedobacter riviphilus</name>
    <dbReference type="NCBI Taxonomy" id="2766984"/>
    <lineage>
        <taxon>Bacteria</taxon>
        <taxon>Pseudomonadati</taxon>
        <taxon>Bacteroidota</taxon>
        <taxon>Sphingobacteriia</taxon>
        <taxon>Sphingobacteriales</taxon>
        <taxon>Sphingobacteriaceae</taxon>
        <taxon>Pedobacter</taxon>
    </lineage>
</organism>
<proteinExistence type="predicted"/>
<sequence>MLTGKNNFASCAEMQFYQKNSAGNLYTNIFADDLHTTLKPGITQTDIDAIASPFFKSLAQCIFNNSYNRKYRVQTYDFYPNRGR</sequence>
<evidence type="ECO:0000313" key="2">
    <source>
        <dbReference type="Proteomes" id="UP000516439"/>
    </source>
</evidence>
<protein>
    <submittedName>
        <fullName evidence="1">Uncharacterized protein</fullName>
    </submittedName>
</protein>
<dbReference type="RefSeq" id="WP_190326173.1">
    <property type="nucleotide sequence ID" value="NZ_CP061171.1"/>
</dbReference>
<name>A0ABX6TI41_9SPHI</name>
<evidence type="ECO:0000313" key="1">
    <source>
        <dbReference type="EMBL" id="QNR82920.1"/>
    </source>
</evidence>